<sequence>MIDRRLFNRTLGLTALTATVPAFLQKTGTALAAGPRNTDRVFVVVQLGGGNDGLNTVVPFADDRYHKARPKIAVAAKSVLKLDDALGLHPEMVELHKLFKDGGLAVVPNVGYPNPNRSHFRSTDIWETASPSDKILKSGWLGRYFDAACGGVVADPLGVRIGEQPALAFAGDKLRAATFANPKMLENPATGPAATASGRIAEVEPTGIAALDFVQRTGNQSLALSKELQRAVKDVKPKVEYPPFALCQSLRLVAQMITAGLPTRVYYVTHGGFDTHAAQSQKHAYLLQEFSQAIGLFVADLKAQGQLDRVFGISFSEFGRRVAENKNAGTDHGAASVLFAFGGKVKPGVHGTPPDLAALDPLGDLVQKTDFRQVYAEVVKNWLNADPEKVLLGKFEPLPLVAG</sequence>
<accession>A0A6M5Z6A4</accession>
<dbReference type="InterPro" id="IPR010869">
    <property type="entry name" value="DUF1501"/>
</dbReference>
<dbReference type="RefSeq" id="WP_171475807.1">
    <property type="nucleotide sequence ID" value="NZ_CP053452.2"/>
</dbReference>
<evidence type="ECO:0008006" key="3">
    <source>
        <dbReference type="Google" id="ProtNLM"/>
    </source>
</evidence>
<protein>
    <recommendedName>
        <fullName evidence="3">DUF1501 domain-containing protein</fullName>
    </recommendedName>
</protein>
<keyword evidence="2" id="KW-1185">Reference proteome</keyword>
<dbReference type="Pfam" id="PF07394">
    <property type="entry name" value="DUF1501"/>
    <property type="match status" value="1"/>
</dbReference>
<dbReference type="PANTHER" id="PTHR43737:SF1">
    <property type="entry name" value="DUF1501 DOMAIN-CONTAINING PROTEIN"/>
    <property type="match status" value="1"/>
</dbReference>
<dbReference type="AlphaFoldDB" id="A0A6M5Z6A4"/>
<evidence type="ECO:0000313" key="2">
    <source>
        <dbReference type="Proteomes" id="UP000503447"/>
    </source>
</evidence>
<evidence type="ECO:0000313" key="1">
    <source>
        <dbReference type="EMBL" id="QJX01215.1"/>
    </source>
</evidence>
<dbReference type="Proteomes" id="UP000503447">
    <property type="component" value="Chromosome"/>
</dbReference>
<dbReference type="KEGG" id="ftj:FTUN_8854"/>
<name>A0A6M5Z6A4_9BACT</name>
<dbReference type="PANTHER" id="PTHR43737">
    <property type="entry name" value="BLL7424 PROTEIN"/>
    <property type="match status" value="1"/>
</dbReference>
<reference evidence="2" key="1">
    <citation type="submission" date="2020-05" db="EMBL/GenBank/DDBJ databases">
        <title>Frigoriglobus tundricola gen. nov., sp. nov., a psychrotolerant cellulolytic planctomycete of the family Gemmataceae with two divergent copies of 16S rRNA gene.</title>
        <authorList>
            <person name="Kulichevskaya I.S."/>
            <person name="Ivanova A.A."/>
            <person name="Naumoff D.G."/>
            <person name="Beletsky A.V."/>
            <person name="Rijpstra W.I.C."/>
            <person name="Sinninghe Damste J.S."/>
            <person name="Mardanov A.V."/>
            <person name="Ravin N.V."/>
            <person name="Dedysh S.N."/>
        </authorList>
    </citation>
    <scope>NUCLEOTIDE SEQUENCE [LARGE SCALE GENOMIC DNA]</scope>
    <source>
        <strain evidence="2">PL17</strain>
    </source>
</reference>
<gene>
    <name evidence="1" type="ORF">FTUN_8854</name>
</gene>
<dbReference type="EMBL" id="CP053452">
    <property type="protein sequence ID" value="QJX01215.1"/>
    <property type="molecule type" value="Genomic_DNA"/>
</dbReference>
<organism evidence="1 2">
    <name type="scientific">Frigoriglobus tundricola</name>
    <dbReference type="NCBI Taxonomy" id="2774151"/>
    <lineage>
        <taxon>Bacteria</taxon>
        <taxon>Pseudomonadati</taxon>
        <taxon>Planctomycetota</taxon>
        <taxon>Planctomycetia</taxon>
        <taxon>Gemmatales</taxon>
        <taxon>Gemmataceae</taxon>
        <taxon>Frigoriglobus</taxon>
    </lineage>
</organism>
<proteinExistence type="predicted"/>